<feature type="compositionally biased region" description="Basic and acidic residues" evidence="11">
    <location>
        <begin position="146"/>
        <end position="354"/>
    </location>
</feature>
<dbReference type="InterPro" id="IPR041476">
    <property type="entry name" value="TRAF3IP1_C"/>
</dbReference>
<feature type="region of interest" description="Disordered" evidence="11">
    <location>
        <begin position="450"/>
        <end position="596"/>
    </location>
</feature>
<dbReference type="GO" id="GO:0097546">
    <property type="term" value="C:ciliary base"/>
    <property type="evidence" value="ECO:0007669"/>
    <property type="project" value="Ensembl"/>
</dbReference>
<evidence type="ECO:0000313" key="12">
    <source>
        <dbReference type="Ensembl" id="ENSCPBP00000036520.1"/>
    </source>
</evidence>
<dbReference type="InterPro" id="IPR018799">
    <property type="entry name" value="TRAF3IP1"/>
</dbReference>
<keyword evidence="7" id="KW-0966">Cell projection</keyword>
<keyword evidence="5 10" id="KW-0175">Coiled coil</keyword>
<dbReference type="PANTHER" id="PTHR31363:SF0">
    <property type="entry name" value="TRAF3-INTERACTING PROTEIN 1"/>
    <property type="match status" value="1"/>
</dbReference>
<keyword evidence="6" id="KW-0206">Cytoskeleton</keyword>
<reference evidence="12" key="2">
    <citation type="submission" date="2025-09" db="UniProtKB">
        <authorList>
            <consortium name="Ensembl"/>
        </authorList>
    </citation>
    <scope>IDENTIFICATION</scope>
</reference>
<reference evidence="12" key="1">
    <citation type="submission" date="2025-08" db="UniProtKB">
        <authorList>
            <consortium name="Ensembl"/>
        </authorList>
    </citation>
    <scope>IDENTIFICATION</scope>
</reference>
<accession>A0A8C3PED5</accession>
<dbReference type="Ensembl" id="ENSCPBT00000042832.1">
    <property type="protein sequence ID" value="ENSCPBP00000036520.1"/>
    <property type="gene ID" value="ENSCPBG00000025359.1"/>
</dbReference>
<feature type="coiled-coil region" evidence="10">
    <location>
        <begin position="678"/>
        <end position="737"/>
    </location>
</feature>
<keyword evidence="4" id="KW-0970">Cilium biogenesis/degradation</keyword>
<feature type="compositionally biased region" description="Basic and acidic residues" evidence="11">
    <location>
        <begin position="633"/>
        <end position="648"/>
    </location>
</feature>
<dbReference type="FunFam" id="1.10.418.50:FF:000001">
    <property type="entry name" value="TRAF3-interacting protein 1 isoform X1"/>
    <property type="match status" value="1"/>
</dbReference>
<dbReference type="GO" id="GO:0001822">
    <property type="term" value="P:kidney development"/>
    <property type="evidence" value="ECO:0007669"/>
    <property type="project" value="Ensembl"/>
</dbReference>
<dbReference type="OrthoDB" id="10258914at2759"/>
<evidence type="ECO:0000256" key="1">
    <source>
        <dbReference type="ARBA" id="ARBA00004120"/>
    </source>
</evidence>
<dbReference type="InterPro" id="IPR042576">
    <property type="entry name" value="TRAF3IP1_N_sf"/>
</dbReference>
<dbReference type="GO" id="GO:0035869">
    <property type="term" value="C:ciliary transition zone"/>
    <property type="evidence" value="ECO:0007669"/>
    <property type="project" value="Ensembl"/>
</dbReference>
<dbReference type="GO" id="GO:0032480">
    <property type="term" value="P:negative regulation of type I interferon production"/>
    <property type="evidence" value="ECO:0007669"/>
    <property type="project" value="Ensembl"/>
</dbReference>
<evidence type="ECO:0000256" key="3">
    <source>
        <dbReference type="ARBA" id="ARBA00022490"/>
    </source>
</evidence>
<dbReference type="Pfam" id="PF17749">
    <property type="entry name" value="MIP-T3_C"/>
    <property type="match status" value="1"/>
</dbReference>
<dbReference type="Pfam" id="PF10243">
    <property type="entry name" value="MIP-T3"/>
    <property type="match status" value="1"/>
</dbReference>
<dbReference type="GO" id="GO:0031333">
    <property type="term" value="P:negative regulation of protein-containing complex assembly"/>
    <property type="evidence" value="ECO:0007669"/>
    <property type="project" value="Ensembl"/>
</dbReference>
<evidence type="ECO:0000256" key="4">
    <source>
        <dbReference type="ARBA" id="ARBA00022794"/>
    </source>
</evidence>
<dbReference type="GO" id="GO:0008017">
    <property type="term" value="F:microtubule binding"/>
    <property type="evidence" value="ECO:0007669"/>
    <property type="project" value="InterPro"/>
</dbReference>
<organism evidence="12 13">
    <name type="scientific">Chrysemys picta bellii</name>
    <name type="common">Western painted turtle</name>
    <name type="synonym">Emys bellii</name>
    <dbReference type="NCBI Taxonomy" id="8478"/>
    <lineage>
        <taxon>Eukaryota</taxon>
        <taxon>Metazoa</taxon>
        <taxon>Chordata</taxon>
        <taxon>Craniata</taxon>
        <taxon>Vertebrata</taxon>
        <taxon>Euteleostomi</taxon>
        <taxon>Archelosauria</taxon>
        <taxon>Testudinata</taxon>
        <taxon>Testudines</taxon>
        <taxon>Cryptodira</taxon>
        <taxon>Durocryptodira</taxon>
        <taxon>Testudinoidea</taxon>
        <taxon>Emydidae</taxon>
        <taxon>Chrysemys</taxon>
    </lineage>
</organism>
<dbReference type="GO" id="GO:0070507">
    <property type="term" value="P:regulation of microtubule cytoskeleton organization"/>
    <property type="evidence" value="ECO:0007669"/>
    <property type="project" value="Ensembl"/>
</dbReference>
<evidence type="ECO:0000256" key="11">
    <source>
        <dbReference type="SAM" id="MobiDB-lite"/>
    </source>
</evidence>
<dbReference type="GO" id="GO:0016604">
    <property type="term" value="C:nuclear body"/>
    <property type="evidence" value="ECO:0007669"/>
    <property type="project" value="Ensembl"/>
</dbReference>
<name>A0A8C3PED5_CHRPI</name>
<evidence type="ECO:0000256" key="6">
    <source>
        <dbReference type="ARBA" id="ARBA00023212"/>
    </source>
</evidence>
<evidence type="ECO:0000256" key="2">
    <source>
        <dbReference type="ARBA" id="ARBA00004430"/>
    </source>
</evidence>
<dbReference type="Proteomes" id="UP000694380">
    <property type="component" value="Unplaced"/>
</dbReference>
<proteinExistence type="inferred from homology"/>
<dbReference type="GO" id="GO:0050687">
    <property type="term" value="P:negative regulation of defense response to virus"/>
    <property type="evidence" value="ECO:0007669"/>
    <property type="project" value="Ensembl"/>
</dbReference>
<protein>
    <recommendedName>
        <fullName evidence="9">TRAF3-interacting protein 1</fullName>
    </recommendedName>
</protein>
<evidence type="ECO:0000256" key="5">
    <source>
        <dbReference type="ARBA" id="ARBA00023054"/>
    </source>
</evidence>
<feature type="region of interest" description="Disordered" evidence="11">
    <location>
        <begin position="619"/>
        <end position="648"/>
    </location>
</feature>
<feature type="compositionally biased region" description="Polar residues" evidence="11">
    <location>
        <begin position="452"/>
        <end position="469"/>
    </location>
</feature>
<dbReference type="GO" id="GO:0036064">
    <property type="term" value="C:ciliary basal body"/>
    <property type="evidence" value="ECO:0007669"/>
    <property type="project" value="TreeGrafter"/>
</dbReference>
<sequence length="765" mass="86722">MNGAVVRRTQESLGRVIRKPPLTDRLLSKPPFRYLHDVIGEVIRVTGFMNGLYTDFEMKSDNVKDKDAKISFLQKAIDVVIMVTGEPLSVKPARIVAGHEPERTNEFLQAIGKCCLNKLSSDDAVKRVLAGDKADIKGKPPSTSKSQDKENRESRAEEQKSHKDKEGRGDNEIKDRSTSRDRKPREELKEEEKKQKEKERDKHKDNEDRHKDLEADNFREDEKHERERSKNRTSKQGRETEKSRDKEKGDAEREKDLERDKGQEKERKNEGGKEKEKLKERDKEKGRDKDREKDRDRGKERERDRRRERGKDGERLKEGGTDKAEKKSTGSEDTLAKKTERSSKDTKTEPDKESGSPARIPRQSSTKGPRQRVKPGAEGSSFQLIRSPPTVRRKESKNSAASVSTEKKLSPSYMKARKDTIVKQLGRKEASKTATSALVEKAASILKEKAESVTTMQEPGVLETNSPADNVSDEKAASILHAKAEPRPAIKHQGESASDAEGEAGNRASEKPMVSENGEVSNDLPPHVTQRRPPRPNSARPAPPRIKRQESAEFLLPERNGSGKAVSNVIIDKQNSDDEDDQFVVEAAPQLPEMPEMETEPIVELDGDEKHGGLVKRILETKRDYETSQQSKSTEKEKPLLSEAARRKEKDLVSKEIEKFCASIQTLCRSALPLGKIMDYIQEDMDSMKNELQMWQHENKQHAEALQKEQSITDSAVEPLKADLAELEQLIKDQQDKICTVKANVLKKEEKIRKMVLNINLSTRR</sequence>
<dbReference type="GO" id="GO:0097542">
    <property type="term" value="C:ciliary tip"/>
    <property type="evidence" value="ECO:0007669"/>
    <property type="project" value="Ensembl"/>
</dbReference>
<comment type="subcellular location">
    <subcellularLocation>
        <location evidence="2">Cytoplasm</location>
        <location evidence="2">Cytoskeleton</location>
        <location evidence="2">Cilium axoneme</location>
    </subcellularLocation>
    <subcellularLocation>
        <location evidence="1">Cytoplasm</location>
        <location evidence="1">Cytoskeleton</location>
        <location evidence="1">Cilium basal body</location>
    </subcellularLocation>
</comment>
<dbReference type="GO" id="GO:0030992">
    <property type="term" value="C:intraciliary transport particle B"/>
    <property type="evidence" value="ECO:0007669"/>
    <property type="project" value="Ensembl"/>
</dbReference>
<dbReference type="PANTHER" id="PTHR31363">
    <property type="entry name" value="TRAF3-INTERACTING PROTEIN 1"/>
    <property type="match status" value="1"/>
</dbReference>
<dbReference type="GeneTree" id="ENSGT00720000108822"/>
<dbReference type="InterPro" id="IPR040468">
    <property type="entry name" value="TRAF3IP1_N"/>
</dbReference>
<evidence type="ECO:0000256" key="7">
    <source>
        <dbReference type="ARBA" id="ARBA00023273"/>
    </source>
</evidence>
<dbReference type="GO" id="GO:0001650">
    <property type="term" value="C:fibrillar center"/>
    <property type="evidence" value="ECO:0007669"/>
    <property type="project" value="Ensembl"/>
</dbReference>
<evidence type="ECO:0000256" key="8">
    <source>
        <dbReference type="ARBA" id="ARBA00043971"/>
    </source>
</evidence>
<keyword evidence="13" id="KW-1185">Reference proteome</keyword>
<dbReference type="GO" id="GO:0005930">
    <property type="term" value="C:axoneme"/>
    <property type="evidence" value="ECO:0007669"/>
    <property type="project" value="UniProtKB-SubCell"/>
</dbReference>
<gene>
    <name evidence="12" type="primary">TRAF3IP1</name>
</gene>
<dbReference type="AlphaFoldDB" id="A0A8C3PED5"/>
<keyword evidence="3" id="KW-0963">Cytoplasm</keyword>
<evidence type="ECO:0000256" key="9">
    <source>
        <dbReference type="ARBA" id="ARBA00070492"/>
    </source>
</evidence>
<dbReference type="Gene3D" id="1.10.418.50">
    <property type="entry name" value="Microtubule-binding protein MIP-T3"/>
    <property type="match status" value="1"/>
</dbReference>
<dbReference type="GO" id="GO:0042073">
    <property type="term" value="P:intraciliary transport"/>
    <property type="evidence" value="ECO:0007669"/>
    <property type="project" value="TreeGrafter"/>
</dbReference>
<dbReference type="OMA" id="FRFLMDV"/>
<dbReference type="GO" id="GO:0001738">
    <property type="term" value="P:morphogenesis of a polarized epithelium"/>
    <property type="evidence" value="ECO:0007669"/>
    <property type="project" value="Ensembl"/>
</dbReference>
<comment type="similarity">
    <text evidence="8">Belongs to the TRAF3IP1 family.</text>
</comment>
<dbReference type="GO" id="GO:0060271">
    <property type="term" value="P:cilium assembly"/>
    <property type="evidence" value="ECO:0007669"/>
    <property type="project" value="TreeGrafter"/>
</dbReference>
<evidence type="ECO:0000256" key="10">
    <source>
        <dbReference type="SAM" id="Coils"/>
    </source>
</evidence>
<evidence type="ECO:0000313" key="13">
    <source>
        <dbReference type="Proteomes" id="UP000694380"/>
    </source>
</evidence>
<feature type="region of interest" description="Disordered" evidence="11">
    <location>
        <begin position="131"/>
        <end position="416"/>
    </location>
</feature>
<feature type="compositionally biased region" description="Basic and acidic residues" evidence="11">
    <location>
        <begin position="472"/>
        <end position="494"/>
    </location>
</feature>